<evidence type="ECO:0000313" key="1">
    <source>
        <dbReference type="EMBL" id="NTS30329.1"/>
    </source>
</evidence>
<sequence>MLPAEEIKEALLVAGEKQGIIFGHAILFATGQARLKDRCRLVEIAFDDGDDSQAVEVCEKIPRILRVIRAVCNEIVDRIDGAQLRQRLELDHIAKKLQRFRIARVPKPSWYVEHSPTAQRPTAKVQKRQVHGCIGSKRERVTPTVYAHKSQDMSDRLDYQLTVDEREVMVAFEQGSDEFLDIGDGSHVFTRN</sequence>
<dbReference type="Proteomes" id="UP000550508">
    <property type="component" value="Unassembled WGS sequence"/>
</dbReference>
<gene>
    <name evidence="1" type="ORF">HQ945_03595</name>
</gene>
<dbReference type="AlphaFoldDB" id="A0A849VNI3"/>
<comment type="caution">
    <text evidence="1">The sequence shown here is derived from an EMBL/GenBank/DDBJ whole genome shotgun (WGS) entry which is preliminary data.</text>
</comment>
<evidence type="ECO:0000313" key="2">
    <source>
        <dbReference type="Proteomes" id="UP000550508"/>
    </source>
</evidence>
<keyword evidence="2" id="KW-1185">Reference proteome</keyword>
<dbReference type="EMBL" id="JABUMX010000001">
    <property type="protein sequence ID" value="NTS30329.1"/>
    <property type="molecule type" value="Genomic_DNA"/>
</dbReference>
<name>A0A849VNI3_9HYPH</name>
<accession>A0A849VNI3</accession>
<protein>
    <submittedName>
        <fullName evidence="1">Uncharacterized protein</fullName>
    </submittedName>
</protein>
<reference evidence="1 2" key="1">
    <citation type="submission" date="2020-05" db="EMBL/GenBank/DDBJ databases">
        <authorList>
            <person name="Kim M.K."/>
        </authorList>
    </citation>
    <scope>NUCLEOTIDE SEQUENCE [LARGE SCALE GENOMIC DNA]</scope>
    <source>
        <strain evidence="1 2">BT25</strain>
    </source>
</reference>
<organism evidence="1 2">
    <name type="scientific">Phyllobacterium pellucidum</name>
    <dbReference type="NCBI Taxonomy" id="2740464"/>
    <lineage>
        <taxon>Bacteria</taxon>
        <taxon>Pseudomonadati</taxon>
        <taxon>Pseudomonadota</taxon>
        <taxon>Alphaproteobacteria</taxon>
        <taxon>Hyphomicrobiales</taxon>
        <taxon>Phyllobacteriaceae</taxon>
        <taxon>Phyllobacterium</taxon>
    </lineage>
</organism>
<proteinExistence type="predicted"/>
<dbReference type="RefSeq" id="WP_174207662.1">
    <property type="nucleotide sequence ID" value="NZ_JABUMX010000001.1"/>
</dbReference>